<proteinExistence type="predicted"/>
<feature type="transmembrane region" description="Helical" evidence="2">
    <location>
        <begin position="45"/>
        <end position="63"/>
    </location>
</feature>
<evidence type="ECO:0000313" key="4">
    <source>
        <dbReference type="Proteomes" id="UP001199424"/>
    </source>
</evidence>
<sequence length="426" mass="45543">MARKKHEAEKKHALRKKEAPPVQDMPDETEHPALSEKKKPRVSKLLYRIIAALLIAVVLLIILENKDNLTPENIGNWIRTKAVGFGFGDGYPAELTGSTALVGNFGAADGNLYVVSDTALTVLNGSAKEMFSARHSYNDPAVSEASGRYLLYNAGGTGYRVETSSGTEISGTSDSSITTGVICDSGKFALAVQPSDYASELRVYNKNGSLQYKYSFADSYITAVALNTDGTRAAVASTITHAGTLISRITVLDMSETEPIAEYESDGNLIFAVQWNRSGRVTAIGDTETLVSDTGYNFTPYAYDGRTVTAYTLIPSGAVVSVSNYAYGGDSTLLIFRDSAEPVESDLSGRAVWLSAAGNKVAALLSSSVVSTDLTTGRQEAACNVPADTKSIAMADESTVYLLGVREIRKENLKVIEADNTLSQTE</sequence>
<dbReference type="RefSeq" id="WP_308449278.1">
    <property type="nucleotide sequence ID" value="NZ_JAJEQC010000006.1"/>
</dbReference>
<evidence type="ECO:0000313" key="3">
    <source>
        <dbReference type="EMBL" id="MCC2136928.1"/>
    </source>
</evidence>
<keyword evidence="2" id="KW-1133">Transmembrane helix</keyword>
<evidence type="ECO:0000256" key="1">
    <source>
        <dbReference type="SAM" id="MobiDB-lite"/>
    </source>
</evidence>
<keyword evidence="4" id="KW-1185">Reference proteome</keyword>
<feature type="region of interest" description="Disordered" evidence="1">
    <location>
        <begin position="1"/>
        <end position="37"/>
    </location>
</feature>
<dbReference type="InterPro" id="IPR043765">
    <property type="entry name" value="DUF5711"/>
</dbReference>
<accession>A0AAE3ALT5</accession>
<feature type="compositionally biased region" description="Basic and acidic residues" evidence="1">
    <location>
        <begin position="28"/>
        <end position="37"/>
    </location>
</feature>
<dbReference type="SUPFAM" id="SSF82171">
    <property type="entry name" value="DPP6 N-terminal domain-like"/>
    <property type="match status" value="1"/>
</dbReference>
<dbReference type="Pfam" id="PF18975">
    <property type="entry name" value="DUF5711"/>
    <property type="match status" value="1"/>
</dbReference>
<reference evidence="3" key="1">
    <citation type="submission" date="2021-10" db="EMBL/GenBank/DDBJ databases">
        <title>Anaerobic single-cell dispensing facilitates the cultivation of human gut bacteria.</title>
        <authorList>
            <person name="Afrizal A."/>
        </authorList>
    </citation>
    <scope>NUCLEOTIDE SEQUENCE</scope>
    <source>
        <strain evidence="3">CLA-AA-H250</strain>
    </source>
</reference>
<evidence type="ECO:0000256" key="2">
    <source>
        <dbReference type="SAM" id="Phobius"/>
    </source>
</evidence>
<keyword evidence="2" id="KW-0472">Membrane</keyword>
<dbReference type="AlphaFoldDB" id="A0AAE3ALT5"/>
<organism evidence="3 4">
    <name type="scientific">Hominenteromicrobium mulieris</name>
    <dbReference type="NCBI Taxonomy" id="2885357"/>
    <lineage>
        <taxon>Bacteria</taxon>
        <taxon>Bacillati</taxon>
        <taxon>Bacillota</taxon>
        <taxon>Clostridia</taxon>
        <taxon>Eubacteriales</taxon>
        <taxon>Oscillospiraceae</taxon>
        <taxon>Hominenteromicrobium</taxon>
    </lineage>
</organism>
<keyword evidence="2" id="KW-0812">Transmembrane</keyword>
<protein>
    <submittedName>
        <fullName evidence="3">DUF5711 family protein</fullName>
    </submittedName>
</protein>
<dbReference type="Proteomes" id="UP001199424">
    <property type="component" value="Unassembled WGS sequence"/>
</dbReference>
<comment type="caution">
    <text evidence="3">The sequence shown here is derived from an EMBL/GenBank/DDBJ whole genome shotgun (WGS) entry which is preliminary data.</text>
</comment>
<gene>
    <name evidence="3" type="ORF">LKD31_07840</name>
</gene>
<dbReference type="EMBL" id="JAJEQC010000006">
    <property type="protein sequence ID" value="MCC2136928.1"/>
    <property type="molecule type" value="Genomic_DNA"/>
</dbReference>
<feature type="compositionally biased region" description="Basic and acidic residues" evidence="1">
    <location>
        <begin position="1"/>
        <end position="19"/>
    </location>
</feature>
<name>A0AAE3ALT5_9FIRM</name>
<dbReference type="Gene3D" id="2.130.10.10">
    <property type="entry name" value="YVTN repeat-like/Quinoprotein amine dehydrogenase"/>
    <property type="match status" value="1"/>
</dbReference>
<dbReference type="InterPro" id="IPR015943">
    <property type="entry name" value="WD40/YVTN_repeat-like_dom_sf"/>
</dbReference>